<keyword evidence="2" id="KW-1003">Cell membrane</keyword>
<protein>
    <submittedName>
        <fullName evidence="7">Cellulose biosynthesis cyclic di-GMP-binding regulatory protein BcsB</fullName>
    </submittedName>
</protein>
<dbReference type="Gene3D" id="2.60.120.260">
    <property type="entry name" value="Galactose-binding domain-like"/>
    <property type="match status" value="2"/>
</dbReference>
<accession>A0ABT2UA01</accession>
<sequence length="727" mass="79684">MKPLLRSSVFILFLLVLFSTVNLPSIWALEPGTVPNSTSATPKNSENFPVFSEDRTLKGENAREDVYFEIGKGRKVLPGSFVDIEFGHATTLLSKTSTLTLLIDDTPVGSVLLDNSNKEKAHLRLDIANYLTNPGYRKLSLITHMVISDNACPDPNNPANWLTVSKNSSIHLNVGKNYANADLTWYPSPFFEKGSQQPIQSILVVPDEIEQVEFTAAARMVQFFSAQASASRINIPIYAESDLTDTILRENNTIWIGQTGHWKERGQAIEDAYRKQADPALQGQGFIGVGQSPWNSELNGLVITGKEEELNNAVSILTNESLYAQLLGQTTSIPASLKKTEALNPFKQGSPYTVTLEKIGYSNLSIGGMQQAGTTINYNLPAYADIENGARLTLAFKHSKSIDLGNSVIAVKLNGIPVDSHRLSEATSDSGLLEIDFTQDSIGASRRLEIEVTFQFANLTQNKQQEACVDPNLIGNWAVIDNSSSLTYTPVERKSFNLQSIPYSFVVNNRWNQTTFLFPDKIGTKELNIAMTAVGIIGRSAQDNTDLTMAKVSAAGLKDLLRDRNVLYVGTGKELPDFMNGFADSSVQFKGDQVTSLAKNVELLSNLQSRSAVIQLSRSPLNENKTLLLMAATSPDRISSISDVLTSPVESGKISGKFVVIDSLNKVHEFVEEPVPPKANAKPKSNQVRDFLTGRDQFELNGVVFIIAFIGMLAVIAGVIWLTLKRK</sequence>
<dbReference type="Proteomes" id="UP001652445">
    <property type="component" value="Unassembled WGS sequence"/>
</dbReference>
<proteinExistence type="predicted"/>
<comment type="caution">
    <text evidence="7">The sequence shown here is derived from an EMBL/GenBank/DDBJ whole genome shotgun (WGS) entry which is preliminary data.</text>
</comment>
<dbReference type="RefSeq" id="WP_262683021.1">
    <property type="nucleotide sequence ID" value="NZ_JAOQIO010000007.1"/>
</dbReference>
<dbReference type="PANTHER" id="PTHR39083:SF1">
    <property type="entry name" value="CYCLIC DI-GMP-BINDING PROTEIN"/>
    <property type="match status" value="1"/>
</dbReference>
<evidence type="ECO:0000256" key="3">
    <source>
        <dbReference type="ARBA" id="ARBA00022692"/>
    </source>
</evidence>
<keyword evidence="5 6" id="KW-0472">Membrane</keyword>
<evidence type="ECO:0000256" key="4">
    <source>
        <dbReference type="ARBA" id="ARBA00022989"/>
    </source>
</evidence>
<evidence type="ECO:0000256" key="2">
    <source>
        <dbReference type="ARBA" id="ARBA00022475"/>
    </source>
</evidence>
<keyword evidence="8" id="KW-1185">Reference proteome</keyword>
<evidence type="ECO:0000256" key="6">
    <source>
        <dbReference type="SAM" id="Phobius"/>
    </source>
</evidence>
<feature type="transmembrane region" description="Helical" evidence="6">
    <location>
        <begin position="702"/>
        <end position="724"/>
    </location>
</feature>
<keyword evidence="4 6" id="KW-1133">Transmembrane helix</keyword>
<organism evidence="7 8">
    <name type="scientific">Paenibacillus baimaensis</name>
    <dbReference type="NCBI Taxonomy" id="2982185"/>
    <lineage>
        <taxon>Bacteria</taxon>
        <taxon>Bacillati</taxon>
        <taxon>Bacillota</taxon>
        <taxon>Bacilli</taxon>
        <taxon>Bacillales</taxon>
        <taxon>Paenibacillaceae</taxon>
        <taxon>Paenibacillus</taxon>
    </lineage>
</organism>
<dbReference type="Pfam" id="PF03170">
    <property type="entry name" value="BcsB"/>
    <property type="match status" value="1"/>
</dbReference>
<dbReference type="EMBL" id="JAOQIO010000007">
    <property type="protein sequence ID" value="MCU6791478.1"/>
    <property type="molecule type" value="Genomic_DNA"/>
</dbReference>
<reference evidence="7 8" key="1">
    <citation type="submission" date="2022-09" db="EMBL/GenBank/DDBJ databases">
        <authorList>
            <person name="Han X.L."/>
            <person name="Wang Q."/>
            <person name="Lu T."/>
        </authorList>
    </citation>
    <scope>NUCLEOTIDE SEQUENCE [LARGE SCALE GENOMIC DNA]</scope>
    <source>
        <strain evidence="7 8">WQ 127069</strain>
    </source>
</reference>
<dbReference type="PANTHER" id="PTHR39083">
    <property type="entry name" value="CYCLIC DI-GMP-BINDING PROTEIN"/>
    <property type="match status" value="1"/>
</dbReference>
<evidence type="ECO:0000313" key="8">
    <source>
        <dbReference type="Proteomes" id="UP001652445"/>
    </source>
</evidence>
<evidence type="ECO:0000256" key="5">
    <source>
        <dbReference type="ARBA" id="ARBA00023136"/>
    </source>
</evidence>
<comment type="subcellular location">
    <subcellularLocation>
        <location evidence="1">Cell membrane</location>
        <topology evidence="1">Single-pass membrane protein</topology>
    </subcellularLocation>
</comment>
<evidence type="ECO:0000256" key="1">
    <source>
        <dbReference type="ARBA" id="ARBA00004162"/>
    </source>
</evidence>
<dbReference type="InterPro" id="IPR018513">
    <property type="entry name" value="Cell_synthase_bac"/>
</dbReference>
<keyword evidence="3 6" id="KW-0812">Transmembrane</keyword>
<name>A0ABT2UA01_9BACL</name>
<gene>
    <name evidence="7" type="ORF">OB236_04960</name>
</gene>
<evidence type="ECO:0000313" key="7">
    <source>
        <dbReference type="EMBL" id="MCU6791478.1"/>
    </source>
</evidence>